<reference evidence="3 4" key="1">
    <citation type="journal article" date="2007" name="Genome Res.">
        <title>Genome characteristics of facultatively symbiotic Frankia sp. strains reflect host range and host plant biogeography.</title>
        <authorList>
            <person name="Normand P."/>
            <person name="Lapierre P."/>
            <person name="Tisa L.S."/>
            <person name="Gogarten J.P."/>
            <person name="Alloisio N."/>
            <person name="Bagnarol E."/>
            <person name="Bassi C.A."/>
            <person name="Berry A.M."/>
            <person name="Bickhart D.M."/>
            <person name="Choisne N."/>
            <person name="Couloux A."/>
            <person name="Cournoyer B."/>
            <person name="Cruveiller S."/>
            <person name="Daubin V."/>
            <person name="Demange N."/>
            <person name="Francino M.P."/>
            <person name="Goltsman E."/>
            <person name="Huang Y."/>
            <person name="Kopp O.R."/>
            <person name="Labarre L."/>
            <person name="Lapidus A."/>
            <person name="Lavire C."/>
            <person name="Marechal J."/>
            <person name="Martinez M."/>
            <person name="Mastronunzio J.E."/>
            <person name="Mullin B.C."/>
            <person name="Niemann J."/>
            <person name="Pujic P."/>
            <person name="Rawnsley T."/>
            <person name="Rouy Z."/>
            <person name="Schenowitz C."/>
            <person name="Sellstedt A."/>
            <person name="Tavares F."/>
            <person name="Tomkins J.P."/>
            <person name="Vallenet D."/>
            <person name="Valverde C."/>
            <person name="Wall L.G."/>
            <person name="Wang Y."/>
            <person name="Medigue C."/>
            <person name="Benson D.R."/>
        </authorList>
    </citation>
    <scope>NUCLEOTIDE SEQUENCE [LARGE SCALE GENOMIC DNA]</scope>
    <source>
        <strain evidence="4">DSM 45818 / CECT 9043 / CcI3</strain>
    </source>
</reference>
<sequence>MHGVRSNAFAETHNGDPCLPPWQGPDSYRLPCASYPEAVRASGAHAPRAVPGPARAPPRDAWPHVSGWTPFGAPQAAKKKEPAMRRIAAAISAVLLLTLSLVFTEAGVSRAAPPVTPVLMHIRFAHAASARVDIVTFVFRPSAPKDVRAEYVPRSGLIQDGSGNRVFVLGRSFVKVTFHNSAAHNIEGRPQGDPQSLFVQVDGVRRGAGGWGRWWCEDPGPAAVSSL</sequence>
<evidence type="ECO:0000313" key="4">
    <source>
        <dbReference type="Proteomes" id="UP000001937"/>
    </source>
</evidence>
<gene>
    <name evidence="3" type="ordered locus">Francci3_2482</name>
</gene>
<proteinExistence type="predicted"/>
<dbReference type="AlphaFoldDB" id="Q2JA43"/>
<protein>
    <submittedName>
        <fullName evidence="3">Uncharacterized protein</fullName>
    </submittedName>
</protein>
<dbReference type="EMBL" id="CP000249">
    <property type="protein sequence ID" value="ABD11849.1"/>
    <property type="molecule type" value="Genomic_DNA"/>
</dbReference>
<keyword evidence="2" id="KW-0812">Transmembrane</keyword>
<dbReference type="HOGENOM" id="CLU_1218328_0_0_11"/>
<accession>Q2JA43</accession>
<evidence type="ECO:0000313" key="3">
    <source>
        <dbReference type="EMBL" id="ABD11849.1"/>
    </source>
</evidence>
<keyword evidence="4" id="KW-1185">Reference proteome</keyword>
<name>Q2JA43_FRACC</name>
<feature type="region of interest" description="Disordered" evidence="1">
    <location>
        <begin position="1"/>
        <end position="20"/>
    </location>
</feature>
<dbReference type="KEGG" id="fra:Francci3_2482"/>
<keyword evidence="2" id="KW-1133">Transmembrane helix</keyword>
<evidence type="ECO:0000256" key="1">
    <source>
        <dbReference type="SAM" id="MobiDB-lite"/>
    </source>
</evidence>
<keyword evidence="2" id="KW-0472">Membrane</keyword>
<dbReference type="Proteomes" id="UP000001937">
    <property type="component" value="Chromosome"/>
</dbReference>
<dbReference type="STRING" id="106370.Francci3_2482"/>
<organism evidence="3 4">
    <name type="scientific">Frankia casuarinae (strain DSM 45818 / CECT 9043 / HFP020203 / CcI3)</name>
    <dbReference type="NCBI Taxonomy" id="106370"/>
    <lineage>
        <taxon>Bacteria</taxon>
        <taxon>Bacillati</taxon>
        <taxon>Actinomycetota</taxon>
        <taxon>Actinomycetes</taxon>
        <taxon>Frankiales</taxon>
        <taxon>Frankiaceae</taxon>
        <taxon>Frankia</taxon>
    </lineage>
</organism>
<evidence type="ECO:0000256" key="2">
    <source>
        <dbReference type="SAM" id="Phobius"/>
    </source>
</evidence>
<feature type="transmembrane region" description="Helical" evidence="2">
    <location>
        <begin position="87"/>
        <end position="104"/>
    </location>
</feature>